<dbReference type="NCBIfam" id="NF033788">
    <property type="entry name" value="HTH_metalloreg"/>
    <property type="match status" value="1"/>
</dbReference>
<reference evidence="5 6" key="1">
    <citation type="journal article" date="2010" name="J. Bacteriol.">
        <title>Complete Genome Sequence of Cronobacter turicensis LMG 23827, a foodborne pathogen causing deaths in neonates.</title>
        <authorList>
            <person name="Stephan R."/>
            <person name="Lehner A."/>
            <person name="Tischler P."/>
            <person name="Rattei T."/>
        </authorList>
    </citation>
    <scope>NUCLEOTIDE SEQUENCE [LARGE SCALE GENOMIC DNA]</scope>
    <source>
        <strain evidence="6">DSM 18703 / CCUG 55852 / LMG 23827 / z3032</strain>
    </source>
</reference>
<dbReference type="PRINTS" id="PR00778">
    <property type="entry name" value="HTHARSR"/>
</dbReference>
<feature type="domain" description="HTH arsR-type" evidence="4">
    <location>
        <begin position="19"/>
        <end position="113"/>
    </location>
</feature>
<dbReference type="Proteomes" id="UP000002069">
    <property type="component" value="Chromosome"/>
</dbReference>
<dbReference type="PANTHER" id="PTHR43132:SF2">
    <property type="entry name" value="ARSENICAL RESISTANCE OPERON REPRESSOR ARSR-RELATED"/>
    <property type="match status" value="1"/>
</dbReference>
<dbReference type="InterPro" id="IPR001845">
    <property type="entry name" value="HTH_ArsR_DNA-bd_dom"/>
</dbReference>
<dbReference type="Pfam" id="PF01022">
    <property type="entry name" value="HTH_5"/>
    <property type="match status" value="1"/>
</dbReference>
<dbReference type="PANTHER" id="PTHR43132">
    <property type="entry name" value="ARSENICAL RESISTANCE OPERON REPRESSOR ARSR-RELATED"/>
    <property type="match status" value="1"/>
</dbReference>
<evidence type="ECO:0000259" key="4">
    <source>
        <dbReference type="PROSITE" id="PS50987"/>
    </source>
</evidence>
<dbReference type="GO" id="GO:0003677">
    <property type="term" value="F:DNA binding"/>
    <property type="evidence" value="ECO:0007669"/>
    <property type="project" value="UniProtKB-KW"/>
</dbReference>
<organism evidence="5 6">
    <name type="scientific">Cronobacter turicensis (strain DSM 18703 / CCUG 55852 / LMG 23827 / z3032)</name>
    <dbReference type="NCBI Taxonomy" id="693216"/>
    <lineage>
        <taxon>Bacteria</taxon>
        <taxon>Pseudomonadati</taxon>
        <taxon>Pseudomonadota</taxon>
        <taxon>Gammaproteobacteria</taxon>
        <taxon>Enterobacterales</taxon>
        <taxon>Enterobacteriaceae</taxon>
        <taxon>Cronobacter</taxon>
    </lineage>
</organism>
<reference evidence="6" key="2">
    <citation type="journal article" date="2011" name="J. Bacteriol.">
        <title>Complete genome sequence of Cronobacter turicensis LMG 23827, a food-borne pathogen causing deaths in neonates.</title>
        <authorList>
            <person name="Stephan R."/>
            <person name="Lehner A."/>
            <person name="Tischler P."/>
            <person name="Rattei T."/>
        </authorList>
    </citation>
    <scope>NUCLEOTIDE SEQUENCE [LARGE SCALE GENOMIC DNA]</scope>
    <source>
        <strain evidence="6">DSM 18703 / CCUG 55852 / LMG 23827 / z3032</strain>
    </source>
</reference>
<evidence type="ECO:0000256" key="1">
    <source>
        <dbReference type="ARBA" id="ARBA00023015"/>
    </source>
</evidence>
<dbReference type="InterPro" id="IPR036390">
    <property type="entry name" value="WH_DNA-bd_sf"/>
</dbReference>
<protein>
    <submittedName>
        <fullName evidence="5">Probable HTH-type transcriptional regulator ygaV</fullName>
    </submittedName>
</protein>
<dbReference type="Gene3D" id="1.10.10.10">
    <property type="entry name" value="Winged helix-like DNA-binding domain superfamily/Winged helix DNA-binding domain"/>
    <property type="match status" value="1"/>
</dbReference>
<dbReference type="PATRIC" id="fig|693216.3.peg.1139"/>
<dbReference type="KEGG" id="ctu:CTU_12010"/>
<dbReference type="SUPFAM" id="SSF46785">
    <property type="entry name" value="Winged helix' DNA-binding domain"/>
    <property type="match status" value="1"/>
</dbReference>
<dbReference type="InterPro" id="IPR036388">
    <property type="entry name" value="WH-like_DNA-bd_sf"/>
</dbReference>
<dbReference type="PROSITE" id="PS50987">
    <property type="entry name" value="HTH_ARSR_2"/>
    <property type="match status" value="1"/>
</dbReference>
<keyword evidence="3" id="KW-0804">Transcription</keyword>
<dbReference type="GO" id="GO:0003700">
    <property type="term" value="F:DNA-binding transcription factor activity"/>
    <property type="evidence" value="ECO:0007669"/>
    <property type="project" value="InterPro"/>
</dbReference>
<gene>
    <name evidence="5" type="primary">ygaV</name>
    <name evidence="5" type="ordered locus">Ctu_12010</name>
</gene>
<keyword evidence="2" id="KW-0238">DNA-binding</keyword>
<evidence type="ECO:0000313" key="6">
    <source>
        <dbReference type="Proteomes" id="UP000002069"/>
    </source>
</evidence>
<evidence type="ECO:0000256" key="2">
    <source>
        <dbReference type="ARBA" id="ARBA00023125"/>
    </source>
</evidence>
<dbReference type="EMBL" id="FN543093">
    <property type="protein sequence ID" value="CBA29006.1"/>
    <property type="molecule type" value="Genomic_DNA"/>
</dbReference>
<sequence length="113" mass="12465">MFLIKENLNCEAMTDLNALHTQANKAAALLKTLSHPQRLLILCVLIENPGTEAGELCRMSGLSAPATSQHLARMKAEGLIEGIREARFIRYHIRNEAVVAVVHTLKTLYCPGE</sequence>
<dbReference type="CDD" id="cd00090">
    <property type="entry name" value="HTH_ARSR"/>
    <property type="match status" value="1"/>
</dbReference>
<keyword evidence="6" id="KW-1185">Reference proteome</keyword>
<dbReference type="AlphaFoldDB" id="C9XYJ6"/>
<dbReference type="HOGENOM" id="CLU_097806_6_4_6"/>
<evidence type="ECO:0000256" key="3">
    <source>
        <dbReference type="ARBA" id="ARBA00023163"/>
    </source>
</evidence>
<dbReference type="InterPro" id="IPR011991">
    <property type="entry name" value="ArsR-like_HTH"/>
</dbReference>
<evidence type="ECO:0000313" key="5">
    <source>
        <dbReference type="EMBL" id="CBA29006.1"/>
    </source>
</evidence>
<accession>C9XYJ6</accession>
<dbReference type="InterPro" id="IPR051011">
    <property type="entry name" value="Metal_resp_trans_reg"/>
</dbReference>
<name>C9XYJ6_CROTZ</name>
<dbReference type="SMART" id="SM00418">
    <property type="entry name" value="HTH_ARSR"/>
    <property type="match status" value="1"/>
</dbReference>
<proteinExistence type="predicted"/>
<keyword evidence="1" id="KW-0805">Transcription regulation</keyword>